<name>A0A1L9TN95_9EURO</name>
<feature type="domain" description="PH" evidence="3">
    <location>
        <begin position="404"/>
        <end position="516"/>
    </location>
</feature>
<keyword evidence="5" id="KW-1185">Reference proteome</keyword>
<sequence length="520" mass="58667">MALSVPATVAEDVAAGFRRFRDHVPENATAITIIIADLYTISSSLKSLEDLSRHRHYGTIFNVARSDVELASASLQYTLDDIVEFFGGLEGRKGSSRTAHQRTWDSMTRFFLDESGETLTNRLTKYKFFMKELEELIKEAGPDLLLMSRLREGFKDLLVQQDSRLVRRFGTLSMSSASSSSSNSTAPGSPVSDRKPRTKRSYERARPPHLSPTPTSPSSGSFFDTPLLAPGVPGSPVTSSATSHSLGSSALNEHWAAQVFFQPRGNTRVPSRGDKSLCYGESRPDLYDWLDAEGYGKVIELSFGNFRVLFYVREEDHRARIVCSASREHYCLPLNLLEIVRHGPSCLQLCRRRKSGSELIVWANLKFTTIEVMVLFFCTFLALRSQDSGKPVAQIRDFELDQEEELFGSPILDDGFIHALRVYRDRVTGVVRLQASVHKGEMKRSPIWTAFITDQILDPRWLQRPDPKVILLRELRQTIFTFPEYTPPTTPRGGHLLKFTDRDDADGFRITMAELASERI</sequence>
<dbReference type="VEuPathDB" id="FungiDB:ASPSYDRAFT_776302"/>
<dbReference type="OrthoDB" id="5345571at2759"/>
<accession>A0A1L9TN95</accession>
<dbReference type="Pfam" id="PF23074">
    <property type="entry name" value="PH_FT_N"/>
    <property type="match status" value="1"/>
</dbReference>
<dbReference type="RefSeq" id="XP_040704703.1">
    <property type="nucleotide sequence ID" value="XM_040850903.1"/>
</dbReference>
<dbReference type="InterPro" id="IPR057082">
    <property type="entry name" value="PH_C"/>
</dbReference>
<feature type="domain" description="PH" evidence="2">
    <location>
        <begin position="285"/>
        <end position="403"/>
    </location>
</feature>
<feature type="compositionally biased region" description="Basic and acidic residues" evidence="1">
    <location>
        <begin position="192"/>
        <end position="206"/>
    </location>
</feature>
<reference evidence="5" key="1">
    <citation type="journal article" date="2017" name="Genome Biol.">
        <title>Comparative genomics reveals high biological diversity and specific adaptations in the industrially and medically important fungal genus Aspergillus.</title>
        <authorList>
            <person name="de Vries R.P."/>
            <person name="Riley R."/>
            <person name="Wiebenga A."/>
            <person name="Aguilar-Osorio G."/>
            <person name="Amillis S."/>
            <person name="Uchima C.A."/>
            <person name="Anderluh G."/>
            <person name="Asadollahi M."/>
            <person name="Askin M."/>
            <person name="Barry K."/>
            <person name="Battaglia E."/>
            <person name="Bayram O."/>
            <person name="Benocci T."/>
            <person name="Braus-Stromeyer S.A."/>
            <person name="Caldana C."/>
            <person name="Canovas D."/>
            <person name="Cerqueira G.C."/>
            <person name="Chen F."/>
            <person name="Chen W."/>
            <person name="Choi C."/>
            <person name="Clum A."/>
            <person name="Dos Santos R.A."/>
            <person name="Damasio A.R."/>
            <person name="Diallinas G."/>
            <person name="Emri T."/>
            <person name="Fekete E."/>
            <person name="Flipphi M."/>
            <person name="Freyberg S."/>
            <person name="Gallo A."/>
            <person name="Gournas C."/>
            <person name="Habgood R."/>
            <person name="Hainaut M."/>
            <person name="Harispe M.L."/>
            <person name="Henrissat B."/>
            <person name="Hilden K.S."/>
            <person name="Hope R."/>
            <person name="Hossain A."/>
            <person name="Karabika E."/>
            <person name="Karaffa L."/>
            <person name="Karanyi Z."/>
            <person name="Krasevec N."/>
            <person name="Kuo A."/>
            <person name="Kusch H."/>
            <person name="LaButti K."/>
            <person name="Lagendijk E.L."/>
            <person name="Lapidus A."/>
            <person name="Levasseur A."/>
            <person name="Lindquist E."/>
            <person name="Lipzen A."/>
            <person name="Logrieco A.F."/>
            <person name="MacCabe A."/>
            <person name="Maekelae M.R."/>
            <person name="Malavazi I."/>
            <person name="Melin P."/>
            <person name="Meyer V."/>
            <person name="Mielnichuk N."/>
            <person name="Miskei M."/>
            <person name="Molnar A.P."/>
            <person name="Mule G."/>
            <person name="Ngan C.Y."/>
            <person name="Orejas M."/>
            <person name="Orosz E."/>
            <person name="Ouedraogo J.P."/>
            <person name="Overkamp K.M."/>
            <person name="Park H.-S."/>
            <person name="Perrone G."/>
            <person name="Piumi F."/>
            <person name="Punt P.J."/>
            <person name="Ram A.F."/>
            <person name="Ramon A."/>
            <person name="Rauscher S."/>
            <person name="Record E."/>
            <person name="Riano-Pachon D.M."/>
            <person name="Robert V."/>
            <person name="Roehrig J."/>
            <person name="Ruller R."/>
            <person name="Salamov A."/>
            <person name="Salih N.S."/>
            <person name="Samson R.A."/>
            <person name="Sandor E."/>
            <person name="Sanguinetti M."/>
            <person name="Schuetze T."/>
            <person name="Sepcic K."/>
            <person name="Shelest E."/>
            <person name="Sherlock G."/>
            <person name="Sophianopoulou V."/>
            <person name="Squina F.M."/>
            <person name="Sun H."/>
            <person name="Susca A."/>
            <person name="Todd R.B."/>
            <person name="Tsang A."/>
            <person name="Unkles S.E."/>
            <person name="van de Wiele N."/>
            <person name="van Rossen-Uffink D."/>
            <person name="Oliveira J.V."/>
            <person name="Vesth T.C."/>
            <person name="Visser J."/>
            <person name="Yu J.-H."/>
            <person name="Zhou M."/>
            <person name="Andersen M.R."/>
            <person name="Archer D.B."/>
            <person name="Baker S.E."/>
            <person name="Benoit I."/>
            <person name="Brakhage A.A."/>
            <person name="Braus G.H."/>
            <person name="Fischer R."/>
            <person name="Frisvad J.C."/>
            <person name="Goldman G.H."/>
            <person name="Houbraken J."/>
            <person name="Oakley B."/>
            <person name="Pocsi I."/>
            <person name="Scazzocchio C."/>
            <person name="Seiboth B."/>
            <person name="vanKuyk P.A."/>
            <person name="Wortman J."/>
            <person name="Dyer P.S."/>
            <person name="Grigoriev I.V."/>
        </authorList>
    </citation>
    <scope>NUCLEOTIDE SEQUENCE [LARGE SCALE GENOMIC DNA]</scope>
    <source>
        <strain evidence="5">CBS 593.65</strain>
    </source>
</reference>
<feature type="compositionally biased region" description="Low complexity" evidence="1">
    <location>
        <begin position="174"/>
        <end position="191"/>
    </location>
</feature>
<protein>
    <submittedName>
        <fullName evidence="4">Uncharacterized protein</fullName>
    </submittedName>
</protein>
<evidence type="ECO:0000259" key="3">
    <source>
        <dbReference type="Pfam" id="PF23076"/>
    </source>
</evidence>
<dbReference type="EMBL" id="KV878584">
    <property type="protein sequence ID" value="OJJ60897.1"/>
    <property type="molecule type" value="Genomic_DNA"/>
</dbReference>
<dbReference type="AlphaFoldDB" id="A0A1L9TN95"/>
<evidence type="ECO:0000313" key="5">
    <source>
        <dbReference type="Proteomes" id="UP000184356"/>
    </source>
</evidence>
<feature type="region of interest" description="Disordered" evidence="1">
    <location>
        <begin position="174"/>
        <end position="225"/>
    </location>
</feature>
<evidence type="ECO:0000313" key="4">
    <source>
        <dbReference type="EMBL" id="OJJ60897.1"/>
    </source>
</evidence>
<gene>
    <name evidence="4" type="ORF">ASPSYDRAFT_776302</name>
</gene>
<dbReference type="Proteomes" id="UP000184356">
    <property type="component" value="Unassembled WGS sequence"/>
</dbReference>
<organism evidence="4 5">
    <name type="scientific">Aspergillus sydowii CBS 593.65</name>
    <dbReference type="NCBI Taxonomy" id="1036612"/>
    <lineage>
        <taxon>Eukaryota</taxon>
        <taxon>Fungi</taxon>
        <taxon>Dikarya</taxon>
        <taxon>Ascomycota</taxon>
        <taxon>Pezizomycotina</taxon>
        <taxon>Eurotiomycetes</taxon>
        <taxon>Eurotiomycetidae</taxon>
        <taxon>Eurotiales</taxon>
        <taxon>Aspergillaceae</taxon>
        <taxon>Aspergillus</taxon>
        <taxon>Aspergillus subgen. Nidulantes</taxon>
    </lineage>
</organism>
<evidence type="ECO:0000256" key="1">
    <source>
        <dbReference type="SAM" id="MobiDB-lite"/>
    </source>
</evidence>
<dbReference type="Pfam" id="PF23076">
    <property type="entry name" value="PH_FT_C"/>
    <property type="match status" value="1"/>
</dbReference>
<proteinExistence type="predicted"/>
<dbReference type="GeneID" id="63766976"/>
<dbReference type="InterPro" id="IPR057081">
    <property type="entry name" value="PH_N"/>
</dbReference>
<evidence type="ECO:0000259" key="2">
    <source>
        <dbReference type="Pfam" id="PF23074"/>
    </source>
</evidence>